<sequence>MRNSERFETTFNRIHELLCQYANVVNTHVSFTEVLDKASDLHIIIDKHADLLKQCSKLRNAMIHRKVKQNFYIAEPHDDIVEELVEIAEILANPPLAIQYASKPVEYFETTTTVMHVLKVINSKSFSQFPIYDSNNCIGLITDGGMLRWFAEKSADVLSYDFQQAQIQEVVAFEKESNVAFISKQATIFDAQSVFQQYMENKKKLEAIIITDNGKPNSLPIGLISSWDLIKLKLRTFPLLNHT</sequence>
<keyword evidence="1" id="KW-0129">CBS domain</keyword>
<dbReference type="RefSeq" id="WP_390197598.1">
    <property type="nucleotide sequence ID" value="NZ_JBHSDV010000001.1"/>
</dbReference>
<evidence type="ECO:0000313" key="4">
    <source>
        <dbReference type="Proteomes" id="UP001595880"/>
    </source>
</evidence>
<organism evidence="3 4">
    <name type="scientific">Gracilibacillus marinus</name>
    <dbReference type="NCBI Taxonomy" id="630535"/>
    <lineage>
        <taxon>Bacteria</taxon>
        <taxon>Bacillati</taxon>
        <taxon>Bacillota</taxon>
        <taxon>Bacilli</taxon>
        <taxon>Bacillales</taxon>
        <taxon>Bacillaceae</taxon>
        <taxon>Gracilibacillus</taxon>
    </lineage>
</organism>
<dbReference type="EMBL" id="JBHSDV010000001">
    <property type="protein sequence ID" value="MFC4387572.1"/>
    <property type="molecule type" value="Genomic_DNA"/>
</dbReference>
<evidence type="ECO:0000259" key="2">
    <source>
        <dbReference type="PROSITE" id="PS51371"/>
    </source>
</evidence>
<proteinExistence type="predicted"/>
<accession>A0ABV8VSW6</accession>
<dbReference type="Gene3D" id="3.10.580.10">
    <property type="entry name" value="CBS-domain"/>
    <property type="match status" value="1"/>
</dbReference>
<dbReference type="InterPro" id="IPR046342">
    <property type="entry name" value="CBS_dom_sf"/>
</dbReference>
<dbReference type="Pfam" id="PF00571">
    <property type="entry name" value="CBS"/>
    <property type="match status" value="1"/>
</dbReference>
<evidence type="ECO:0000256" key="1">
    <source>
        <dbReference type="PROSITE-ProRule" id="PRU00703"/>
    </source>
</evidence>
<reference evidence="4" key="1">
    <citation type="journal article" date="2019" name="Int. J. Syst. Evol. Microbiol.">
        <title>The Global Catalogue of Microorganisms (GCM) 10K type strain sequencing project: providing services to taxonomists for standard genome sequencing and annotation.</title>
        <authorList>
            <consortium name="The Broad Institute Genomics Platform"/>
            <consortium name="The Broad Institute Genome Sequencing Center for Infectious Disease"/>
            <person name="Wu L."/>
            <person name="Ma J."/>
        </authorList>
    </citation>
    <scope>NUCLEOTIDE SEQUENCE [LARGE SCALE GENOMIC DNA]</scope>
    <source>
        <strain evidence="4">KACC 14058</strain>
    </source>
</reference>
<dbReference type="PROSITE" id="PS51371">
    <property type="entry name" value="CBS"/>
    <property type="match status" value="1"/>
</dbReference>
<feature type="domain" description="CBS" evidence="2">
    <location>
        <begin position="101"/>
        <end position="157"/>
    </location>
</feature>
<keyword evidence="4" id="KW-1185">Reference proteome</keyword>
<dbReference type="SUPFAM" id="SSF54631">
    <property type="entry name" value="CBS-domain pair"/>
    <property type="match status" value="1"/>
</dbReference>
<gene>
    <name evidence="3" type="ORF">ACFOZ1_07060</name>
</gene>
<dbReference type="Proteomes" id="UP001595880">
    <property type="component" value="Unassembled WGS sequence"/>
</dbReference>
<name>A0ABV8VSW6_9BACI</name>
<protein>
    <submittedName>
        <fullName evidence="3">CBS domain-containing protein</fullName>
    </submittedName>
</protein>
<comment type="caution">
    <text evidence="3">The sequence shown here is derived from an EMBL/GenBank/DDBJ whole genome shotgun (WGS) entry which is preliminary data.</text>
</comment>
<evidence type="ECO:0000313" key="3">
    <source>
        <dbReference type="EMBL" id="MFC4387572.1"/>
    </source>
</evidence>
<dbReference type="InterPro" id="IPR000644">
    <property type="entry name" value="CBS_dom"/>
</dbReference>